<accession>A0A3A9K1F3</accession>
<feature type="compositionally biased region" description="Low complexity" evidence="1">
    <location>
        <begin position="39"/>
        <end position="66"/>
    </location>
</feature>
<sequence>MTIIETTVKRAKAPRKAATGTRSRKKAEAPEMPAMDSGADAAPMEDAPTPAPTPEASSLPEELNGN</sequence>
<proteinExistence type="predicted"/>
<dbReference type="AlphaFoldDB" id="A0A3A9K1F3"/>
<comment type="caution">
    <text evidence="2">The sequence shown here is derived from an EMBL/GenBank/DDBJ whole genome shotgun (WGS) entry which is preliminary data.</text>
</comment>
<evidence type="ECO:0000313" key="3">
    <source>
        <dbReference type="Proteomes" id="UP000278036"/>
    </source>
</evidence>
<dbReference type="InParanoid" id="A0A3A9K1F3"/>
<protein>
    <submittedName>
        <fullName evidence="2">Uncharacterized protein</fullName>
    </submittedName>
</protein>
<dbReference type="RefSeq" id="WP_147425985.1">
    <property type="nucleotide sequence ID" value="NZ_RFLX01000014.1"/>
</dbReference>
<evidence type="ECO:0000313" key="2">
    <source>
        <dbReference type="EMBL" id="RKK05169.1"/>
    </source>
</evidence>
<reference evidence="2 3" key="1">
    <citation type="submission" date="2018-09" db="EMBL/GenBank/DDBJ databases">
        <title>Roseomonas sp. nov., isolated from feces of Tibetan antelopes in the Qinghai-Tibet plateau, China.</title>
        <authorList>
            <person name="Tian Z."/>
        </authorList>
    </citation>
    <scope>NUCLEOTIDE SEQUENCE [LARGE SCALE GENOMIC DNA]</scope>
    <source>
        <strain evidence="2 3">Z24</strain>
    </source>
</reference>
<gene>
    <name evidence="2" type="ORF">D6Z83_05880</name>
</gene>
<dbReference type="EMBL" id="RAQU01000022">
    <property type="protein sequence ID" value="RKK05169.1"/>
    <property type="molecule type" value="Genomic_DNA"/>
</dbReference>
<dbReference type="Proteomes" id="UP000278036">
    <property type="component" value="Unassembled WGS sequence"/>
</dbReference>
<feature type="region of interest" description="Disordered" evidence="1">
    <location>
        <begin position="1"/>
        <end position="66"/>
    </location>
</feature>
<organism evidence="2 3">
    <name type="scientific">Teichococcus wenyumeiae</name>
    <dbReference type="NCBI Taxonomy" id="2478470"/>
    <lineage>
        <taxon>Bacteria</taxon>
        <taxon>Pseudomonadati</taxon>
        <taxon>Pseudomonadota</taxon>
        <taxon>Alphaproteobacteria</taxon>
        <taxon>Acetobacterales</taxon>
        <taxon>Roseomonadaceae</taxon>
        <taxon>Roseomonas</taxon>
    </lineage>
</organism>
<evidence type="ECO:0000256" key="1">
    <source>
        <dbReference type="SAM" id="MobiDB-lite"/>
    </source>
</evidence>
<name>A0A3A9K1F3_9PROT</name>